<evidence type="ECO:0000313" key="1">
    <source>
        <dbReference type="EMBL" id="OCH93862.1"/>
    </source>
</evidence>
<evidence type="ECO:0000313" key="2">
    <source>
        <dbReference type="Proteomes" id="UP000250043"/>
    </source>
</evidence>
<name>A0A8E2J5P6_9APHY</name>
<keyword evidence="2" id="KW-1185">Reference proteome</keyword>
<sequence length="69" mass="7642">MCLFPNPNRKPLALHANCARVFHLSGASEYVEKVLREIEDTKVSESNGESADLLYNALLSRVSSLVISH</sequence>
<proteinExistence type="predicted"/>
<dbReference type="EMBL" id="KV722350">
    <property type="protein sequence ID" value="OCH93862.1"/>
    <property type="molecule type" value="Genomic_DNA"/>
</dbReference>
<dbReference type="OrthoDB" id="2104739at2759"/>
<accession>A0A8E2J5P6</accession>
<dbReference type="Proteomes" id="UP000250043">
    <property type="component" value="Unassembled WGS sequence"/>
</dbReference>
<protein>
    <submittedName>
        <fullName evidence="1">Uncharacterized protein</fullName>
    </submittedName>
</protein>
<dbReference type="AlphaFoldDB" id="A0A8E2J5P6"/>
<gene>
    <name evidence="1" type="ORF">OBBRIDRAFT_723945</name>
</gene>
<organism evidence="1 2">
    <name type="scientific">Obba rivulosa</name>
    <dbReference type="NCBI Taxonomy" id="1052685"/>
    <lineage>
        <taxon>Eukaryota</taxon>
        <taxon>Fungi</taxon>
        <taxon>Dikarya</taxon>
        <taxon>Basidiomycota</taxon>
        <taxon>Agaricomycotina</taxon>
        <taxon>Agaricomycetes</taxon>
        <taxon>Polyporales</taxon>
        <taxon>Gelatoporiaceae</taxon>
        <taxon>Obba</taxon>
    </lineage>
</organism>
<reference evidence="1 2" key="1">
    <citation type="submission" date="2016-07" db="EMBL/GenBank/DDBJ databases">
        <title>Draft genome of the white-rot fungus Obba rivulosa 3A-2.</title>
        <authorList>
            <consortium name="DOE Joint Genome Institute"/>
            <person name="Miettinen O."/>
            <person name="Riley R."/>
            <person name="Acob R."/>
            <person name="Barry K."/>
            <person name="Cullen D."/>
            <person name="De Vries R."/>
            <person name="Hainaut M."/>
            <person name="Hatakka A."/>
            <person name="Henrissat B."/>
            <person name="Hilden K."/>
            <person name="Kuo R."/>
            <person name="Labutti K."/>
            <person name="Lipzen A."/>
            <person name="Makela M.R."/>
            <person name="Sandor L."/>
            <person name="Spatafora J.W."/>
            <person name="Grigoriev I.V."/>
            <person name="Hibbett D.S."/>
        </authorList>
    </citation>
    <scope>NUCLEOTIDE SEQUENCE [LARGE SCALE GENOMIC DNA]</scope>
    <source>
        <strain evidence="1 2">3A-2</strain>
    </source>
</reference>